<evidence type="ECO:0000256" key="8">
    <source>
        <dbReference type="SAM" id="MobiDB-lite"/>
    </source>
</evidence>
<feature type="transmembrane region" description="Helical" evidence="9">
    <location>
        <begin position="462"/>
        <end position="482"/>
    </location>
</feature>
<accession>A0ABP8M596</accession>
<dbReference type="InterPro" id="IPR001193">
    <property type="entry name" value="MBTPS2"/>
</dbReference>
<dbReference type="RefSeq" id="WP_345318435.1">
    <property type="nucleotide sequence ID" value="NZ_BAABGA010000005.1"/>
</dbReference>
<dbReference type="Proteomes" id="UP001500840">
    <property type="component" value="Unassembled WGS sequence"/>
</dbReference>
<keyword evidence="12" id="KW-1185">Reference proteome</keyword>
<gene>
    <name evidence="11" type="ORF">GCM10023156_01190</name>
</gene>
<evidence type="ECO:0000259" key="10">
    <source>
        <dbReference type="Pfam" id="PF02163"/>
    </source>
</evidence>
<evidence type="ECO:0000256" key="1">
    <source>
        <dbReference type="ARBA" id="ARBA00001947"/>
    </source>
</evidence>
<evidence type="ECO:0000256" key="3">
    <source>
        <dbReference type="ARBA" id="ARBA00007931"/>
    </source>
</evidence>
<dbReference type="PANTHER" id="PTHR13325:SF3">
    <property type="entry name" value="MEMBRANE-BOUND TRANSCRIPTION FACTOR SITE-2 PROTEASE"/>
    <property type="match status" value="1"/>
</dbReference>
<organism evidence="11 12">
    <name type="scientific">Novipirellula rosea</name>
    <dbReference type="NCBI Taxonomy" id="1031540"/>
    <lineage>
        <taxon>Bacteria</taxon>
        <taxon>Pseudomonadati</taxon>
        <taxon>Planctomycetota</taxon>
        <taxon>Planctomycetia</taxon>
        <taxon>Pirellulales</taxon>
        <taxon>Pirellulaceae</taxon>
        <taxon>Novipirellula</taxon>
    </lineage>
</organism>
<feature type="transmembrane region" description="Helical" evidence="9">
    <location>
        <begin position="283"/>
        <end position="308"/>
    </location>
</feature>
<feature type="transmembrane region" description="Helical" evidence="9">
    <location>
        <begin position="190"/>
        <end position="208"/>
    </location>
</feature>
<evidence type="ECO:0000256" key="7">
    <source>
        <dbReference type="SAM" id="Coils"/>
    </source>
</evidence>
<comment type="similarity">
    <text evidence="3">Belongs to the peptidase M50B family.</text>
</comment>
<reference evidence="12" key="1">
    <citation type="journal article" date="2019" name="Int. J. Syst. Evol. Microbiol.">
        <title>The Global Catalogue of Microorganisms (GCM) 10K type strain sequencing project: providing services to taxonomists for standard genome sequencing and annotation.</title>
        <authorList>
            <consortium name="The Broad Institute Genomics Platform"/>
            <consortium name="The Broad Institute Genome Sequencing Center for Infectious Disease"/>
            <person name="Wu L."/>
            <person name="Ma J."/>
        </authorList>
    </citation>
    <scope>NUCLEOTIDE SEQUENCE [LARGE SCALE GENOMIC DNA]</scope>
    <source>
        <strain evidence="12">JCM 17759</strain>
    </source>
</reference>
<dbReference type="EMBL" id="BAABGA010000005">
    <property type="protein sequence ID" value="GAA4443713.1"/>
    <property type="molecule type" value="Genomic_DNA"/>
</dbReference>
<evidence type="ECO:0000313" key="11">
    <source>
        <dbReference type="EMBL" id="GAA4443713.1"/>
    </source>
</evidence>
<proteinExistence type="inferred from homology"/>
<evidence type="ECO:0000256" key="5">
    <source>
        <dbReference type="ARBA" id="ARBA00022989"/>
    </source>
</evidence>
<feature type="transmembrane region" description="Helical" evidence="9">
    <location>
        <begin position="421"/>
        <end position="441"/>
    </location>
</feature>
<evidence type="ECO:0000256" key="4">
    <source>
        <dbReference type="ARBA" id="ARBA00022692"/>
    </source>
</evidence>
<keyword evidence="7" id="KW-0175">Coiled coil</keyword>
<feature type="domain" description="Peptidase M50" evidence="10">
    <location>
        <begin position="234"/>
        <end position="344"/>
    </location>
</feature>
<feature type="coiled-coil region" evidence="7">
    <location>
        <begin position="561"/>
        <end position="588"/>
    </location>
</feature>
<dbReference type="InterPro" id="IPR008915">
    <property type="entry name" value="Peptidase_M50"/>
</dbReference>
<feature type="transmembrane region" description="Helical" evidence="9">
    <location>
        <begin position="314"/>
        <end position="333"/>
    </location>
</feature>
<feature type="region of interest" description="Disordered" evidence="8">
    <location>
        <begin position="119"/>
        <end position="148"/>
    </location>
</feature>
<dbReference type="Pfam" id="PF02163">
    <property type="entry name" value="Peptidase_M50"/>
    <property type="match status" value="1"/>
</dbReference>
<feature type="compositionally biased region" description="Low complexity" evidence="8">
    <location>
        <begin position="126"/>
        <end position="142"/>
    </location>
</feature>
<evidence type="ECO:0000256" key="2">
    <source>
        <dbReference type="ARBA" id="ARBA00004127"/>
    </source>
</evidence>
<protein>
    <submittedName>
        <fullName evidence="11">Peptidase M50</fullName>
    </submittedName>
</protein>
<sequence>MSSDANSPSMPTVILDPEVTFVAREIGGRTTYVSHHEATGKFFQLGPEEYRVASLLDGVRGVPELFEALRSEGIEWSTEDLAKFIAQLVKANVAVIKQGSAAATDTPLAASAAACDNAASEDTERATNPPAANDPLAAATGPSPEPTPPGSLATLLRFLPLLISQRFPLFRGDRIATWLTRFLGFAFEPIGISVWMLLVFSGLCVVYGHSDAFAAELRRMFDPGLWPVLFLIWVVAKLIHEAGHAVAAKHHGVRVGQVGIMFFLLAPLAYVDVTDAWKLRRRFYRVQIALGGVYFELAVAAVAAWAWWFLPEGYAKHITAQFFLISGPATLLVNANPLLRLDGYYVLSDLTEIPNLRMHGRRQLGTALQWLLFGIPQTRQLLSGWRVWFASIHAACSVIFQVFWMGGLVLGVAMWARGLGILLAVAGVLMWFLIPSARWVWKIWMLEPGERFGLNFYRRRMLFYASLLIALFQQLGTVSSPFDRRVPVVVRFQDEQIARSPSDAFVESLFVHRGQHVEQGVLLMRLKDPELRIRREKKADDLEIAELQVIQFRRQGELSKAAAYLENANALRRQIAEMDEQIAQLTVIANRSGYIVGNHVESLPGRFVSAGQELLRVSDPQEKELLAVVPEQDVDAYQLASRSESLSQVRLRGGLTIKAKPASLRPRAYRTLMHPALAGSVGGPLAVEPAMDGSGEMRLTQPYLESITKLDPITSAEVRSGQLGSMTIRDNRPVLARVYDAIATDFRRLGRSQ</sequence>
<evidence type="ECO:0000256" key="6">
    <source>
        <dbReference type="ARBA" id="ARBA00023136"/>
    </source>
</evidence>
<feature type="transmembrane region" description="Helical" evidence="9">
    <location>
        <begin position="251"/>
        <end position="271"/>
    </location>
</feature>
<keyword evidence="5 9" id="KW-1133">Transmembrane helix</keyword>
<comment type="subcellular location">
    <subcellularLocation>
        <location evidence="2">Endomembrane system</location>
        <topology evidence="2">Multi-pass membrane protein</topology>
    </subcellularLocation>
</comment>
<feature type="transmembrane region" description="Helical" evidence="9">
    <location>
        <begin position="220"/>
        <end position="239"/>
    </location>
</feature>
<keyword evidence="4 9" id="KW-0812">Transmembrane</keyword>
<comment type="caution">
    <text evidence="11">The sequence shown here is derived from an EMBL/GenBank/DDBJ whole genome shotgun (WGS) entry which is preliminary data.</text>
</comment>
<keyword evidence="6 9" id="KW-0472">Membrane</keyword>
<feature type="transmembrane region" description="Helical" evidence="9">
    <location>
        <begin position="387"/>
        <end position="415"/>
    </location>
</feature>
<name>A0ABP8M596_9BACT</name>
<comment type="cofactor">
    <cofactor evidence="1">
        <name>Zn(2+)</name>
        <dbReference type="ChEBI" id="CHEBI:29105"/>
    </cofactor>
</comment>
<dbReference type="PANTHER" id="PTHR13325">
    <property type="entry name" value="PROTEASE M50 MEMBRANE-BOUND TRANSCRIPTION FACTOR SITE 2 PROTEASE"/>
    <property type="match status" value="1"/>
</dbReference>
<evidence type="ECO:0000313" key="12">
    <source>
        <dbReference type="Proteomes" id="UP001500840"/>
    </source>
</evidence>
<evidence type="ECO:0000256" key="9">
    <source>
        <dbReference type="SAM" id="Phobius"/>
    </source>
</evidence>